<gene>
    <name evidence="7" type="ORF">Cop2CBH44_21490</name>
</gene>
<evidence type="ECO:0000313" key="8">
    <source>
        <dbReference type="Proteomes" id="UP000594042"/>
    </source>
</evidence>
<keyword evidence="2" id="KW-0134">Cell wall</keyword>
<sequence length="760" mass="82040">MKVILRNLTSICLLFVMLFAIGCKDDDIDSGDNYTLTTQTDVDNFTSGGSIQSLVISGEDILDLSPLKFTSIGTLIIKGTGIQKLDLSNLTSVAEVLTIEGNAKLKAISGWQNLKTLNGTILINNNPLLTDISALLNVERGSGKLSVINNESLGKDKPLENNDYSYGLFPLKYLKDNNLFEGTIRCSNNHSGSAQLVDNIGKLEEGILSYVIDSKEALKNFTPGNTIVNNLTLKGTEITDTELLLVSEKVKEIRGTVTFEETKITTTQGFFNVIKINGGIVFRNNTPANGDAIDSNGIRYYKRVNGDLIIENTPIKMWNTGSNQDSFSGITEVAGDFRLINNSYMGTRGDELNGFPLLASVGGDLEISGNPNISNMDTYSMSLKSIGGDLIIRNNAKVNSLAGYESVKSIGGSVLIEKNGTSVSGIPDYGMTGRPGWCMVKAWIEKGIVDVSQVTAKDYAGNIVDLSIIDACDGMNPVPDDGTPKSWTLASQKELLAFVNGGAKTTVIDLTILGPNSEAASDITLEAFNLITSRVATVTGTITVDGINDWNTTSGFFDQINCQGGIVIRNCPNLENMNGLEGYTEIHGDFIVENCPKAITGGAAGWAGHSFSNLVKVDGNFRVIGLHDKFISENTLPNLKEVGGDFEFSDCTNFWQLYNSDAKKGLTLERIGGSLILKNNPSFWSLSPFYTLTEIGGDIIIKGNDIPTNSEEWRAGLDIIKYWLKQGIVKSTATISLERKDGSIIDVNSLPDSNGWTPAN</sequence>
<organism evidence="7 8">
    <name type="scientific">Coprobacter secundus subsp. similis</name>
    <dbReference type="NCBI Taxonomy" id="2751153"/>
    <lineage>
        <taxon>Bacteria</taxon>
        <taxon>Pseudomonadati</taxon>
        <taxon>Bacteroidota</taxon>
        <taxon>Bacteroidia</taxon>
        <taxon>Bacteroidales</taxon>
        <taxon>Barnesiellaceae</taxon>
        <taxon>Coprobacter</taxon>
    </lineage>
</organism>
<reference evidence="8" key="1">
    <citation type="submission" date="2020-07" db="EMBL/GenBank/DDBJ databases">
        <title>Complete genome sequencing of Coprobacter sp. strain 2CBH44.</title>
        <authorList>
            <person name="Sakamoto M."/>
            <person name="Murakami T."/>
            <person name="Mori H."/>
        </authorList>
    </citation>
    <scope>NUCLEOTIDE SEQUENCE [LARGE SCALE GENOMIC DNA]</scope>
    <source>
        <strain evidence="8">2CBH44</strain>
    </source>
</reference>
<evidence type="ECO:0000256" key="3">
    <source>
        <dbReference type="ARBA" id="ARBA00022525"/>
    </source>
</evidence>
<dbReference type="PANTHER" id="PTHR31018">
    <property type="entry name" value="SPORULATION-SPECIFIC PROTEIN-RELATED"/>
    <property type="match status" value="1"/>
</dbReference>
<feature type="signal peptide" evidence="6">
    <location>
        <begin position="1"/>
        <end position="25"/>
    </location>
</feature>
<evidence type="ECO:0000256" key="2">
    <source>
        <dbReference type="ARBA" id="ARBA00022512"/>
    </source>
</evidence>
<dbReference type="RefSeq" id="WP_200754790.1">
    <property type="nucleotide sequence ID" value="NZ_AP023322.1"/>
</dbReference>
<dbReference type="EMBL" id="AP023322">
    <property type="protein sequence ID" value="BCI63796.1"/>
    <property type="molecule type" value="Genomic_DNA"/>
</dbReference>
<dbReference type="SUPFAM" id="SSF52058">
    <property type="entry name" value="L domain-like"/>
    <property type="match status" value="2"/>
</dbReference>
<dbReference type="GO" id="GO:0030313">
    <property type="term" value="C:cell envelope"/>
    <property type="evidence" value="ECO:0007669"/>
    <property type="project" value="UniProtKB-SubCell"/>
</dbReference>
<keyword evidence="8" id="KW-1185">Reference proteome</keyword>
<name>A0A7G1HVR8_9BACT</name>
<dbReference type="PROSITE" id="PS51257">
    <property type="entry name" value="PROKAR_LIPOPROTEIN"/>
    <property type="match status" value="1"/>
</dbReference>
<evidence type="ECO:0000256" key="4">
    <source>
        <dbReference type="ARBA" id="ARBA00022729"/>
    </source>
</evidence>
<protein>
    <recommendedName>
        <fullName evidence="9">Receptor L-domain domain-containing protein</fullName>
    </recommendedName>
</protein>
<dbReference type="AlphaFoldDB" id="A0A7G1HVR8"/>
<dbReference type="InterPro" id="IPR036941">
    <property type="entry name" value="Rcpt_L-dom_sf"/>
</dbReference>
<dbReference type="Proteomes" id="UP000594042">
    <property type="component" value="Chromosome"/>
</dbReference>
<dbReference type="Gene3D" id="3.80.20.20">
    <property type="entry name" value="Receptor L-domain"/>
    <property type="match status" value="1"/>
</dbReference>
<evidence type="ECO:0008006" key="9">
    <source>
        <dbReference type="Google" id="ProtNLM"/>
    </source>
</evidence>
<keyword evidence="4 6" id="KW-0732">Signal</keyword>
<accession>A0A7G1HVR8</accession>
<comment type="subcellular location">
    <subcellularLocation>
        <location evidence="1">Secreted</location>
        <location evidence="1">Cell wall</location>
    </subcellularLocation>
</comment>
<feature type="chain" id="PRO_5028797376" description="Receptor L-domain domain-containing protein" evidence="6">
    <location>
        <begin position="26"/>
        <end position="760"/>
    </location>
</feature>
<dbReference type="KEGG" id="copr:Cop2CBH44_21490"/>
<evidence type="ECO:0000256" key="6">
    <source>
        <dbReference type="SAM" id="SignalP"/>
    </source>
</evidence>
<dbReference type="PANTHER" id="PTHR31018:SF3">
    <property type="entry name" value="RECEPTOR PROTEIN-TYROSINE KINASE"/>
    <property type="match status" value="1"/>
</dbReference>
<evidence type="ECO:0000313" key="7">
    <source>
        <dbReference type="EMBL" id="BCI63796.1"/>
    </source>
</evidence>
<evidence type="ECO:0000256" key="5">
    <source>
        <dbReference type="ARBA" id="ARBA00023180"/>
    </source>
</evidence>
<dbReference type="InterPro" id="IPR051648">
    <property type="entry name" value="CWI-Assembly_Regulator"/>
</dbReference>
<proteinExistence type="predicted"/>
<keyword evidence="5" id="KW-0325">Glycoprotein</keyword>
<evidence type="ECO:0000256" key="1">
    <source>
        <dbReference type="ARBA" id="ARBA00004191"/>
    </source>
</evidence>
<keyword evidence="3" id="KW-0964">Secreted</keyword>